<proteinExistence type="predicted"/>
<accession>A0A5B1LKF0</accession>
<keyword evidence="1" id="KW-0812">Transmembrane</keyword>
<gene>
    <name evidence="2" type="ORF">F0U44_02630</name>
</gene>
<dbReference type="Proteomes" id="UP000325003">
    <property type="component" value="Unassembled WGS sequence"/>
</dbReference>
<keyword evidence="1" id="KW-1133">Transmembrane helix</keyword>
<dbReference type="AlphaFoldDB" id="A0A5B1LKF0"/>
<reference evidence="2 3" key="1">
    <citation type="submission" date="2019-09" db="EMBL/GenBank/DDBJ databases">
        <title>Nocardioides panacisoli sp. nov., isolated from the soil of a ginseng field.</title>
        <authorList>
            <person name="Cho C."/>
        </authorList>
    </citation>
    <scope>NUCLEOTIDE SEQUENCE [LARGE SCALE GENOMIC DNA]</scope>
    <source>
        <strain evidence="2 3">BN130099</strain>
    </source>
</reference>
<sequence length="182" mass="20292">MDKKELIKEIIGGPRWWLVCVPLMIVWTLVVAWIWPEDAHGAVPPPSSRICPSGDWSCYTADHYAKDFRAGRLRNSRGVDLPPRVERMIDAAMEARGRAAARGNDSWWRRALSATTCIAGPRWQGACRRGQEPVNELLAGTSRVALVCGGYAVIGFLRFGQGWGVGKAIGTCLWNRVMRWLT</sequence>
<dbReference type="EMBL" id="VUJV01000001">
    <property type="protein sequence ID" value="KAA1421225.1"/>
    <property type="molecule type" value="Genomic_DNA"/>
</dbReference>
<evidence type="ECO:0000313" key="3">
    <source>
        <dbReference type="Proteomes" id="UP000325003"/>
    </source>
</evidence>
<feature type="transmembrane region" description="Helical" evidence="1">
    <location>
        <begin position="16"/>
        <end position="35"/>
    </location>
</feature>
<comment type="caution">
    <text evidence="2">The sequence shown here is derived from an EMBL/GenBank/DDBJ whole genome shotgun (WGS) entry which is preliminary data.</text>
</comment>
<evidence type="ECO:0000313" key="2">
    <source>
        <dbReference type="EMBL" id="KAA1421225.1"/>
    </source>
</evidence>
<evidence type="ECO:0000256" key="1">
    <source>
        <dbReference type="SAM" id="Phobius"/>
    </source>
</evidence>
<keyword evidence="1" id="KW-0472">Membrane</keyword>
<reference evidence="2 3" key="2">
    <citation type="submission" date="2019-09" db="EMBL/GenBank/DDBJ databases">
        <authorList>
            <person name="Jin C."/>
        </authorList>
    </citation>
    <scope>NUCLEOTIDE SEQUENCE [LARGE SCALE GENOMIC DNA]</scope>
    <source>
        <strain evidence="2 3">BN130099</strain>
    </source>
</reference>
<keyword evidence="3" id="KW-1185">Reference proteome</keyword>
<name>A0A5B1LKF0_9ACTN</name>
<organism evidence="2 3">
    <name type="scientific">Nocardioides humilatus</name>
    <dbReference type="NCBI Taxonomy" id="2607660"/>
    <lineage>
        <taxon>Bacteria</taxon>
        <taxon>Bacillati</taxon>
        <taxon>Actinomycetota</taxon>
        <taxon>Actinomycetes</taxon>
        <taxon>Propionibacteriales</taxon>
        <taxon>Nocardioidaceae</taxon>
        <taxon>Nocardioides</taxon>
    </lineage>
</organism>
<protein>
    <submittedName>
        <fullName evidence="2">Uncharacterized protein</fullName>
    </submittedName>
</protein>
<dbReference type="RefSeq" id="WP_149726685.1">
    <property type="nucleotide sequence ID" value="NZ_VUJV01000001.1"/>
</dbReference>